<protein>
    <submittedName>
        <fullName evidence="1">Uncharacterized protein</fullName>
    </submittedName>
</protein>
<organism evidence="1 2">
    <name type="scientific">Enterococcus phage EFGrNG</name>
    <dbReference type="NCBI Taxonomy" id="2777301"/>
    <lineage>
        <taxon>Viruses</taxon>
        <taxon>Duplodnaviria</taxon>
        <taxon>Heunggongvirae</taxon>
        <taxon>Uroviricota</taxon>
        <taxon>Caudoviricetes</taxon>
        <taxon>Herelleviridae</taxon>
        <taxon>Brockvirinae</taxon>
        <taxon>Schiekvirus</taxon>
        <taxon>Schiekvirus Efgrng</taxon>
    </lineage>
</organism>
<dbReference type="EMBL" id="MW004545">
    <property type="protein sequence ID" value="QPI18428.1"/>
    <property type="molecule type" value="Genomic_DNA"/>
</dbReference>
<keyword evidence="2" id="KW-1185">Reference proteome</keyword>
<evidence type="ECO:0000313" key="1">
    <source>
        <dbReference type="EMBL" id="QPI18428.1"/>
    </source>
</evidence>
<evidence type="ECO:0000313" key="2">
    <source>
        <dbReference type="Proteomes" id="UP000594510"/>
    </source>
</evidence>
<dbReference type="Proteomes" id="UP000594510">
    <property type="component" value="Segment"/>
</dbReference>
<accession>A0A7S9SWG5</accession>
<proteinExistence type="predicted"/>
<reference evidence="1 2" key="1">
    <citation type="submission" date="2020-09" db="EMBL/GenBank/DDBJ databases">
        <authorList>
            <person name="Gold N."/>
            <person name="Khalifa L."/>
            <person name="Gelman D."/>
            <person name="Alkalay-Oren S."/>
            <person name="Coppenhagen-Glazer S."/>
            <person name="Hazan R."/>
        </authorList>
    </citation>
    <scope>NUCLEOTIDE SEQUENCE [LARGE SCALE GENOMIC DNA]</scope>
</reference>
<sequence length="144" mass="16651">MTQSMKSIKTRKRKYHFTAIKQERLLGSISLTSQTFINTGHTSQRIWRNKLNIQTKRRKIKVVADICPKCGERLIGSTGEYTFTCPACPYPYKKKESECTHENMEMYAFYYSYSMYPTDAEQAGYCPDCGFDTHKDVGGWNNGI</sequence>
<name>A0A7S9SWG5_9CAUD</name>